<proteinExistence type="predicted"/>
<keyword evidence="1" id="KW-1133">Transmembrane helix</keyword>
<evidence type="ECO:0000313" key="3">
    <source>
        <dbReference type="Proteomes" id="UP000579812"/>
    </source>
</evidence>
<keyword evidence="1" id="KW-0812">Transmembrane</keyword>
<protein>
    <submittedName>
        <fullName evidence="2">Uncharacterized protein</fullName>
    </submittedName>
</protein>
<comment type="caution">
    <text evidence="2">The sequence shown here is derived from an EMBL/GenBank/DDBJ whole genome shotgun (WGS) entry which is preliminary data.</text>
</comment>
<evidence type="ECO:0000256" key="1">
    <source>
        <dbReference type="SAM" id="Phobius"/>
    </source>
</evidence>
<evidence type="ECO:0000313" key="2">
    <source>
        <dbReference type="EMBL" id="KAF4114568.1"/>
    </source>
</evidence>
<feature type="transmembrane region" description="Helical" evidence="1">
    <location>
        <begin position="244"/>
        <end position="268"/>
    </location>
</feature>
<sequence length="277" mass="30269">MDFSLCQLPCSRLIASDDQHAHATEKLSLDWPGEPCESQSSKLDECFLSGSGSGPARRKLPFFPDLHHEISRSWKQPFSTYLTNAAAAHFTILIGSVEQGYAAVPVIEDTLAAHLSPTSAPSWKSRPLLLFKPRRTTSALIGKSYMAAEPEGCGSPHYGHPSGLLSGAQAVGRSMADLVAAFKQFMPRRAREPASASFFREHPAPRKEPVGRARLAPAQVESIQSCSACFRLGRRMSEGLCRRLLGLMAAASPVLSLGLLHMRLFLWWMKSLGIRPS</sequence>
<organism evidence="2 3">
    <name type="scientific">Onychostoma macrolepis</name>
    <dbReference type="NCBI Taxonomy" id="369639"/>
    <lineage>
        <taxon>Eukaryota</taxon>
        <taxon>Metazoa</taxon>
        <taxon>Chordata</taxon>
        <taxon>Craniata</taxon>
        <taxon>Vertebrata</taxon>
        <taxon>Euteleostomi</taxon>
        <taxon>Actinopterygii</taxon>
        <taxon>Neopterygii</taxon>
        <taxon>Teleostei</taxon>
        <taxon>Ostariophysi</taxon>
        <taxon>Cypriniformes</taxon>
        <taxon>Cyprinidae</taxon>
        <taxon>Acrossocheilinae</taxon>
        <taxon>Onychostoma</taxon>
    </lineage>
</organism>
<dbReference type="AlphaFoldDB" id="A0A7J6D5L6"/>
<dbReference type="EMBL" id="JAAMOB010000004">
    <property type="protein sequence ID" value="KAF4114568.1"/>
    <property type="molecule type" value="Genomic_DNA"/>
</dbReference>
<dbReference type="Proteomes" id="UP000579812">
    <property type="component" value="Unassembled WGS sequence"/>
</dbReference>
<reference evidence="2 3" key="1">
    <citation type="submission" date="2020-04" db="EMBL/GenBank/DDBJ databases">
        <title>Chromosome-level genome assembly of a cyprinid fish Onychostoma macrolepis by integration of Nanopore Sequencing, Bionano and Hi-C technology.</title>
        <authorList>
            <person name="Wang D."/>
        </authorList>
    </citation>
    <scope>NUCLEOTIDE SEQUENCE [LARGE SCALE GENOMIC DNA]</scope>
    <source>
        <strain evidence="2">SWU-2019</strain>
        <tissue evidence="2">Muscle</tissue>
    </source>
</reference>
<keyword evidence="1" id="KW-0472">Membrane</keyword>
<keyword evidence="3" id="KW-1185">Reference proteome</keyword>
<name>A0A7J6D5L6_9TELE</name>
<gene>
    <name evidence="2" type="ORF">G5714_004791</name>
</gene>
<accession>A0A7J6D5L6</accession>